<feature type="non-terminal residue" evidence="3">
    <location>
        <position position="65"/>
    </location>
</feature>
<gene>
    <name evidence="3" type="ORF">PECUL_23A020039</name>
</gene>
<dbReference type="InterPro" id="IPR048735">
    <property type="entry name" value="Slowpoke-like_C"/>
</dbReference>
<dbReference type="AlphaFoldDB" id="A0AAD1RMR2"/>
<name>A0AAD1RMR2_PELCU</name>
<dbReference type="Proteomes" id="UP001295444">
    <property type="component" value="Chromosome 03"/>
</dbReference>
<dbReference type="GO" id="GO:0034220">
    <property type="term" value="P:monoatomic ion transmembrane transport"/>
    <property type="evidence" value="ECO:0007669"/>
    <property type="project" value="UniProtKB-KW"/>
</dbReference>
<protein>
    <submittedName>
        <fullName evidence="3">Potassium channel subfamily U member 1</fullName>
    </submittedName>
</protein>
<accession>A0AAD1RMR2</accession>
<proteinExistence type="predicted"/>
<feature type="non-terminal residue" evidence="3">
    <location>
        <position position="1"/>
    </location>
</feature>
<keyword evidence="3" id="KW-0407">Ion channel</keyword>
<dbReference type="EMBL" id="OW240914">
    <property type="protein sequence ID" value="CAH2274634.1"/>
    <property type="molecule type" value="Genomic_DNA"/>
</dbReference>
<dbReference type="Pfam" id="PF21014">
    <property type="entry name" value="Slowpoke_C"/>
    <property type="match status" value="1"/>
</dbReference>
<evidence type="ECO:0000256" key="1">
    <source>
        <dbReference type="SAM" id="SignalP"/>
    </source>
</evidence>
<keyword evidence="3" id="KW-0813">Transport</keyword>
<sequence>SYFNWQVLALLQILVTGGTTPELEEQLGEENVLIKSTPNTAHAAPRNRCKLSLVHLTDCRLKTSK</sequence>
<evidence type="ECO:0000259" key="2">
    <source>
        <dbReference type="Pfam" id="PF21014"/>
    </source>
</evidence>
<reference evidence="3" key="1">
    <citation type="submission" date="2022-03" db="EMBL/GenBank/DDBJ databases">
        <authorList>
            <person name="Alioto T."/>
            <person name="Alioto T."/>
            <person name="Gomez Garrido J."/>
        </authorList>
    </citation>
    <scope>NUCLEOTIDE SEQUENCE</scope>
</reference>
<feature type="signal peptide" evidence="1">
    <location>
        <begin position="1"/>
        <end position="18"/>
    </location>
</feature>
<evidence type="ECO:0000313" key="3">
    <source>
        <dbReference type="EMBL" id="CAH2274634.1"/>
    </source>
</evidence>
<feature type="domain" description="Ca2+-activated K+ channel Slowpoke-like C-terminal" evidence="2">
    <location>
        <begin position="7"/>
        <end position="62"/>
    </location>
</feature>
<organism evidence="3 4">
    <name type="scientific">Pelobates cultripes</name>
    <name type="common">Western spadefoot toad</name>
    <dbReference type="NCBI Taxonomy" id="61616"/>
    <lineage>
        <taxon>Eukaryota</taxon>
        <taxon>Metazoa</taxon>
        <taxon>Chordata</taxon>
        <taxon>Craniata</taxon>
        <taxon>Vertebrata</taxon>
        <taxon>Euteleostomi</taxon>
        <taxon>Amphibia</taxon>
        <taxon>Batrachia</taxon>
        <taxon>Anura</taxon>
        <taxon>Pelobatoidea</taxon>
        <taxon>Pelobatidae</taxon>
        <taxon>Pelobates</taxon>
    </lineage>
</organism>
<feature type="chain" id="PRO_5042068681" evidence="1">
    <location>
        <begin position="19"/>
        <end position="65"/>
    </location>
</feature>
<keyword evidence="3" id="KW-0406">Ion transport</keyword>
<evidence type="ECO:0000313" key="4">
    <source>
        <dbReference type="Proteomes" id="UP001295444"/>
    </source>
</evidence>
<keyword evidence="4" id="KW-1185">Reference proteome</keyword>
<keyword evidence="1" id="KW-0732">Signal</keyword>